<feature type="region of interest" description="Disordered" evidence="1">
    <location>
        <begin position="117"/>
        <end position="180"/>
    </location>
</feature>
<organism evidence="2 3">
    <name type="scientific">Stigmatella ashevillensis</name>
    <dbReference type="NCBI Taxonomy" id="2995309"/>
    <lineage>
        <taxon>Bacteria</taxon>
        <taxon>Pseudomonadati</taxon>
        <taxon>Myxococcota</taxon>
        <taxon>Myxococcia</taxon>
        <taxon>Myxococcales</taxon>
        <taxon>Cystobacterineae</taxon>
        <taxon>Archangiaceae</taxon>
        <taxon>Stigmatella</taxon>
    </lineage>
</organism>
<feature type="compositionally biased region" description="Basic and acidic residues" evidence="1">
    <location>
        <begin position="130"/>
        <end position="146"/>
    </location>
</feature>
<keyword evidence="2" id="KW-0378">Hydrolase</keyword>
<accession>A0ABT5D794</accession>
<dbReference type="InterPro" id="IPR036760">
    <property type="entry name" value="SspB-like_sf"/>
</dbReference>
<keyword evidence="3" id="KW-1185">Reference proteome</keyword>
<reference evidence="2 3" key="1">
    <citation type="submission" date="2022-11" db="EMBL/GenBank/DDBJ databases">
        <title>Minimal conservation of predation-associated metabolite biosynthetic gene clusters underscores biosynthetic potential of Myxococcota including descriptions for ten novel species: Archangium lansinium sp. nov., Myxococcus landrumus sp. nov., Nannocystis bai.</title>
        <authorList>
            <person name="Ahearne A."/>
            <person name="Stevens C."/>
            <person name="Dowd S."/>
        </authorList>
    </citation>
    <scope>NUCLEOTIDE SEQUENCE [LARGE SCALE GENOMIC DNA]</scope>
    <source>
        <strain evidence="2 3">NCWAL01</strain>
    </source>
</reference>
<keyword evidence="2" id="KW-0645">Protease</keyword>
<dbReference type="SUPFAM" id="SSF101738">
    <property type="entry name" value="SspB-like"/>
    <property type="match status" value="1"/>
</dbReference>
<dbReference type="Proteomes" id="UP001221838">
    <property type="component" value="Unassembled WGS sequence"/>
</dbReference>
<dbReference type="InterPro" id="IPR007481">
    <property type="entry name" value="SspB"/>
</dbReference>
<dbReference type="RefSeq" id="WP_272138145.1">
    <property type="nucleotide sequence ID" value="NZ_JAQNDM010000002.1"/>
</dbReference>
<name>A0ABT5D794_9BACT</name>
<comment type="caution">
    <text evidence="2">The sequence shown here is derived from an EMBL/GenBank/DDBJ whole genome shotgun (WGS) entry which is preliminary data.</text>
</comment>
<dbReference type="EMBL" id="JAQNDM010000002">
    <property type="protein sequence ID" value="MDC0709526.1"/>
    <property type="molecule type" value="Genomic_DNA"/>
</dbReference>
<dbReference type="GO" id="GO:0006508">
    <property type="term" value="P:proteolysis"/>
    <property type="evidence" value="ECO:0007669"/>
    <property type="project" value="UniProtKB-KW"/>
</dbReference>
<evidence type="ECO:0000313" key="2">
    <source>
        <dbReference type="EMBL" id="MDC0709526.1"/>
    </source>
</evidence>
<dbReference type="Gene3D" id="2.30.30.220">
    <property type="entry name" value="SspB-like"/>
    <property type="match status" value="1"/>
</dbReference>
<sequence length="180" mass="20168">MDKTVPDKKERLLAALEQGLVMVHLDARRPGVLVPPHLRNEAHLRLNISYRFDPPDLAVGEWGVRSTLSFSGSRFTVAVPWSALFAITSHVTKEFWLYPDDIPVEFLQQTMVTSKAPLPEALTPPPPAEPRARTFLREVPGERTDSEPAEPPAQAQPQAEEPRDEPPSPPPRRGHLRLVK</sequence>
<dbReference type="GO" id="GO:0008233">
    <property type="term" value="F:peptidase activity"/>
    <property type="evidence" value="ECO:0007669"/>
    <property type="project" value="UniProtKB-KW"/>
</dbReference>
<proteinExistence type="predicted"/>
<gene>
    <name evidence="2" type="ORF">POL68_13735</name>
</gene>
<dbReference type="Pfam" id="PF04386">
    <property type="entry name" value="SspB"/>
    <property type="match status" value="1"/>
</dbReference>
<evidence type="ECO:0000313" key="3">
    <source>
        <dbReference type="Proteomes" id="UP001221838"/>
    </source>
</evidence>
<evidence type="ECO:0000256" key="1">
    <source>
        <dbReference type="SAM" id="MobiDB-lite"/>
    </source>
</evidence>
<protein>
    <submittedName>
        <fullName evidence="2">ClpXP protease specificity-enhancing factor SspB</fullName>
    </submittedName>
</protein>